<keyword evidence="7 8" id="KW-0472">Membrane</keyword>
<dbReference type="AlphaFoldDB" id="A0A7S2S234"/>
<dbReference type="GO" id="GO:0005886">
    <property type="term" value="C:plasma membrane"/>
    <property type="evidence" value="ECO:0007669"/>
    <property type="project" value="UniProtKB-SubCell"/>
</dbReference>
<gene>
    <name evidence="9" type="ORF">QSP1433_LOCUS9456</name>
</gene>
<dbReference type="InterPro" id="IPR046513">
    <property type="entry name" value="DUF6691"/>
</dbReference>
<feature type="transmembrane region" description="Helical" evidence="8">
    <location>
        <begin position="187"/>
        <end position="207"/>
    </location>
</feature>
<evidence type="ECO:0000256" key="4">
    <source>
        <dbReference type="ARBA" id="ARBA00022519"/>
    </source>
</evidence>
<feature type="transmembrane region" description="Helical" evidence="8">
    <location>
        <begin position="301"/>
        <end position="326"/>
    </location>
</feature>
<dbReference type="PANTHER" id="PTHR30574">
    <property type="entry name" value="INNER MEMBRANE PROTEIN YEDE"/>
    <property type="match status" value="1"/>
</dbReference>
<evidence type="ECO:0000256" key="3">
    <source>
        <dbReference type="ARBA" id="ARBA00022475"/>
    </source>
</evidence>
<evidence type="ECO:0008006" key="10">
    <source>
        <dbReference type="Google" id="ProtNLM"/>
    </source>
</evidence>
<dbReference type="InterPro" id="IPR007272">
    <property type="entry name" value="Sulf_transp_TsuA/YedE"/>
</dbReference>
<feature type="transmembrane region" description="Helical" evidence="8">
    <location>
        <begin position="227"/>
        <end position="249"/>
    </location>
</feature>
<protein>
    <recommendedName>
        <fullName evidence="10">Sulphur transport domain-containing protein</fullName>
    </recommendedName>
</protein>
<keyword evidence="5 8" id="KW-0812">Transmembrane</keyword>
<keyword evidence="6 8" id="KW-1133">Transmembrane helix</keyword>
<evidence type="ECO:0000313" key="9">
    <source>
        <dbReference type="EMBL" id="CAD9687278.1"/>
    </source>
</evidence>
<evidence type="ECO:0000256" key="1">
    <source>
        <dbReference type="ARBA" id="ARBA00004429"/>
    </source>
</evidence>
<feature type="transmembrane region" description="Helical" evidence="8">
    <location>
        <begin position="84"/>
        <end position="101"/>
    </location>
</feature>
<evidence type="ECO:0000256" key="8">
    <source>
        <dbReference type="SAM" id="Phobius"/>
    </source>
</evidence>
<comment type="subcellular location">
    <subcellularLocation>
        <location evidence="1">Cell inner membrane</location>
        <topology evidence="1">Multi-pass membrane protein</topology>
    </subcellularLocation>
</comment>
<feature type="transmembrane region" description="Helical" evidence="8">
    <location>
        <begin position="270"/>
        <end position="289"/>
    </location>
</feature>
<evidence type="ECO:0000256" key="2">
    <source>
        <dbReference type="ARBA" id="ARBA00022448"/>
    </source>
</evidence>
<organism evidence="9">
    <name type="scientific">Mucochytrium quahogii</name>
    <dbReference type="NCBI Taxonomy" id="96639"/>
    <lineage>
        <taxon>Eukaryota</taxon>
        <taxon>Sar</taxon>
        <taxon>Stramenopiles</taxon>
        <taxon>Bigyra</taxon>
        <taxon>Labyrinthulomycetes</taxon>
        <taxon>Thraustochytrida</taxon>
        <taxon>Thraustochytriidae</taxon>
        <taxon>Mucochytrium</taxon>
    </lineage>
</organism>
<feature type="transmembrane region" description="Helical" evidence="8">
    <location>
        <begin position="121"/>
        <end position="137"/>
    </location>
</feature>
<dbReference type="EMBL" id="HBHK01015081">
    <property type="protein sequence ID" value="CAD9687278.1"/>
    <property type="molecule type" value="Transcribed_RNA"/>
</dbReference>
<evidence type="ECO:0000256" key="6">
    <source>
        <dbReference type="ARBA" id="ARBA00022989"/>
    </source>
</evidence>
<feature type="transmembrane region" description="Helical" evidence="8">
    <location>
        <begin position="52"/>
        <end position="72"/>
    </location>
</feature>
<proteinExistence type="predicted"/>
<reference evidence="9" key="1">
    <citation type="submission" date="2021-01" db="EMBL/GenBank/DDBJ databases">
        <authorList>
            <person name="Corre E."/>
            <person name="Pelletier E."/>
            <person name="Niang G."/>
            <person name="Scheremetjew M."/>
            <person name="Finn R."/>
            <person name="Kale V."/>
            <person name="Holt S."/>
            <person name="Cochrane G."/>
            <person name="Meng A."/>
            <person name="Brown T."/>
            <person name="Cohen L."/>
        </authorList>
    </citation>
    <scope>NUCLEOTIDE SEQUENCE</scope>
    <source>
        <strain evidence="9">NY070348D</strain>
    </source>
</reference>
<dbReference type="PANTHER" id="PTHR30574:SF1">
    <property type="entry name" value="SULPHUR TRANSPORT DOMAIN-CONTAINING PROTEIN"/>
    <property type="match status" value="1"/>
</dbReference>
<keyword evidence="4" id="KW-0997">Cell inner membrane</keyword>
<feature type="transmembrane region" description="Helical" evidence="8">
    <location>
        <begin position="157"/>
        <end position="175"/>
    </location>
</feature>
<dbReference type="Pfam" id="PF04143">
    <property type="entry name" value="Sulf_transp"/>
    <property type="match status" value="1"/>
</dbReference>
<dbReference type="Pfam" id="PF20398">
    <property type="entry name" value="DUF6691"/>
    <property type="match status" value="1"/>
</dbReference>
<keyword evidence="2" id="KW-0813">Transport</keyword>
<keyword evidence="3" id="KW-1003">Cell membrane</keyword>
<evidence type="ECO:0000256" key="7">
    <source>
        <dbReference type="ARBA" id="ARBA00023136"/>
    </source>
</evidence>
<name>A0A7S2S234_9STRA</name>
<accession>A0A7S2S234</accession>
<evidence type="ECO:0000256" key="5">
    <source>
        <dbReference type="ARBA" id="ARBA00022692"/>
    </source>
</evidence>
<feature type="transmembrane region" description="Helical" evidence="8">
    <location>
        <begin position="12"/>
        <end position="32"/>
    </location>
</feature>
<sequence>MGIVAGSTGDLYLHGLVGGLVLGCMAASRILLVGNVFGCSGIVKAMLKCKQAAPFVLFAGMVSGAFIARAAAPSTAVEYIGVPNWALFLMGLVVGVGTYFANGCTSGHGITGTTRLSKRSIVATAVFFVTGLVTATATDSRSWLTANTDWAPMPWVAVAYTSLGAIGCLIVLAILGKNKVLSDKVVVLMVDFVVGAGFSFGLVISGMNRPTIVLDFLNLRGFSNSEWNGALACVLGGAILVCVILYYGYGIHSHETTFLGEKVSLPSLKGAVDARLVVGSFMFGIGWGLSGICPGPGVTLLAYTNAVPGLCAYGGIILGQVVGSAFDRFKTPREKITTASEDEVPAKNTEGIP</sequence>